<dbReference type="Gene3D" id="1.20.120.1910">
    <property type="entry name" value="Cysteine-tRNA ligase, C-terminal anti-codon recognition domain"/>
    <property type="match status" value="1"/>
</dbReference>
<dbReference type="HAMAP" id="MF_00041">
    <property type="entry name" value="Cys_tRNA_synth"/>
    <property type="match status" value="1"/>
</dbReference>
<dbReference type="GO" id="GO:0005524">
    <property type="term" value="F:ATP binding"/>
    <property type="evidence" value="ECO:0007669"/>
    <property type="project" value="UniProtKB-UniRule"/>
</dbReference>
<dbReference type="PRINTS" id="PR00983">
    <property type="entry name" value="TRNASYNTHCYS"/>
</dbReference>
<evidence type="ECO:0000256" key="4">
    <source>
        <dbReference type="ARBA" id="ARBA00022490"/>
    </source>
</evidence>
<dbReference type="CDD" id="cd00672">
    <property type="entry name" value="CysRS_core"/>
    <property type="match status" value="1"/>
</dbReference>
<keyword evidence="5 12" id="KW-0436">Ligase</keyword>
<feature type="binding site" evidence="12">
    <location>
        <position position="209"/>
    </location>
    <ligand>
        <name>Zn(2+)</name>
        <dbReference type="ChEBI" id="CHEBI:29105"/>
    </ligand>
</feature>
<protein>
    <recommendedName>
        <fullName evidence="12">Cysteine--tRNA ligase</fullName>
        <ecNumber evidence="12">6.1.1.16</ecNumber>
    </recommendedName>
    <alternativeName>
        <fullName evidence="12">Cysteinyl-tRNA synthetase</fullName>
        <shortName evidence="12">CysRS</shortName>
    </alternativeName>
</protein>
<dbReference type="AlphaFoldDB" id="A0AA96K1M6"/>
<evidence type="ECO:0000256" key="10">
    <source>
        <dbReference type="ARBA" id="ARBA00022917"/>
    </source>
</evidence>
<evidence type="ECO:0000256" key="2">
    <source>
        <dbReference type="ARBA" id="ARBA00005594"/>
    </source>
</evidence>
<comment type="cofactor">
    <cofactor evidence="12">
        <name>Zn(2+)</name>
        <dbReference type="ChEBI" id="CHEBI:29105"/>
    </cofactor>
    <text evidence="12">Binds 1 zinc ion per subunit.</text>
</comment>
<dbReference type="GO" id="GO:0008270">
    <property type="term" value="F:zinc ion binding"/>
    <property type="evidence" value="ECO:0007669"/>
    <property type="project" value="UniProtKB-UniRule"/>
</dbReference>
<dbReference type="GO" id="GO:0006423">
    <property type="term" value="P:cysteinyl-tRNA aminoacylation"/>
    <property type="evidence" value="ECO:0007669"/>
    <property type="project" value="UniProtKB-UniRule"/>
</dbReference>
<evidence type="ECO:0000256" key="6">
    <source>
        <dbReference type="ARBA" id="ARBA00022723"/>
    </source>
</evidence>
<accession>A0AA96K1M6</accession>
<dbReference type="PANTHER" id="PTHR10890">
    <property type="entry name" value="CYSTEINYL-TRNA SYNTHETASE"/>
    <property type="match status" value="1"/>
</dbReference>
<comment type="similarity">
    <text evidence="2 12">Belongs to the class-I aminoacyl-tRNA synthetase family.</text>
</comment>
<dbReference type="FunFam" id="3.40.50.620:FF:000009">
    <property type="entry name" value="Cysteine--tRNA ligase"/>
    <property type="match status" value="1"/>
</dbReference>
<organism evidence="14 15">
    <name type="scientific">Candidatus Nitrospira neomarina</name>
    <dbReference type="NCBI Taxonomy" id="3020899"/>
    <lineage>
        <taxon>Bacteria</taxon>
        <taxon>Pseudomonadati</taxon>
        <taxon>Nitrospirota</taxon>
        <taxon>Nitrospiria</taxon>
        <taxon>Nitrospirales</taxon>
        <taxon>Nitrospiraceae</taxon>
        <taxon>Nitrospira</taxon>
    </lineage>
</organism>
<evidence type="ECO:0000256" key="12">
    <source>
        <dbReference type="HAMAP-Rule" id="MF_00041"/>
    </source>
</evidence>
<dbReference type="SUPFAM" id="SSF52374">
    <property type="entry name" value="Nucleotidylyl transferase"/>
    <property type="match status" value="1"/>
</dbReference>
<sequence length="500" mass="57182">MPLTLYNSRTKKKELFLPLTPNQVKMYVCGVTVYDDCHLGHARSALVFDTIRRYLEYSGYQVTYVRNFTDVDDKILQRAHKEGIPWTQVTEKYIEAFYRDMGRLGIIPPTIEPRATHHIQDIVDMIAGLVEKDVAYEVEGDVYFEVRKFSQYGQLSGRNLEELLAGARVEVDHRKKDPMDFALWKSAKPDEPGWESPWGKGRPGWHIECSAMSIKHLGPTFDIHGGGKDLIFPHHENEVAQSCAYTGKEFARYWIHNGFVTIDQEKMSKSLGNFFTIREIFEKSPYSEIVTGECLRYYLLSTHYRSDINFSNQSIAEAKAALDSVYGLIQRLEEEGTSNVASPVFVGDHDLNSLLEGLAQKSEEAMDDDFNTPKVLAAFHEFRGVVNKLLAKGLSHNTKQKVKEIFRKLGKPLGLFQISPDIWSGKLRVIETSEEIPAKFSESLEITPLDESEFIEKQVRLRNEARAQKDFSTADTIRNELAEQGIILEDRPDGTTRWKR</sequence>
<evidence type="ECO:0000256" key="1">
    <source>
        <dbReference type="ARBA" id="ARBA00004496"/>
    </source>
</evidence>
<dbReference type="SMART" id="SM00840">
    <property type="entry name" value="DALR_2"/>
    <property type="match status" value="1"/>
</dbReference>
<dbReference type="RefSeq" id="WP_312742120.1">
    <property type="nucleotide sequence ID" value="NZ_CP116968.1"/>
</dbReference>
<keyword evidence="10 12" id="KW-0648">Protein biosynthesis</keyword>
<comment type="subunit">
    <text evidence="3 12">Monomer.</text>
</comment>
<evidence type="ECO:0000256" key="9">
    <source>
        <dbReference type="ARBA" id="ARBA00022840"/>
    </source>
</evidence>
<evidence type="ECO:0000259" key="13">
    <source>
        <dbReference type="SMART" id="SM00840"/>
    </source>
</evidence>
<feature type="binding site" evidence="12">
    <location>
        <position position="238"/>
    </location>
    <ligand>
        <name>Zn(2+)</name>
        <dbReference type="ChEBI" id="CHEBI:29105"/>
    </ligand>
</feature>
<keyword evidence="15" id="KW-1185">Reference proteome</keyword>
<gene>
    <name evidence="12 14" type="primary">cysS</name>
    <name evidence="14" type="ORF">PQG83_13770</name>
</gene>
<dbReference type="GO" id="GO:0004817">
    <property type="term" value="F:cysteine-tRNA ligase activity"/>
    <property type="evidence" value="ECO:0007669"/>
    <property type="project" value="UniProtKB-UniRule"/>
</dbReference>
<evidence type="ECO:0000313" key="14">
    <source>
        <dbReference type="EMBL" id="WNM60824.1"/>
    </source>
</evidence>
<dbReference type="KEGG" id="nneo:PQG83_13770"/>
<feature type="binding site" evidence="12">
    <location>
        <position position="29"/>
    </location>
    <ligand>
        <name>Zn(2+)</name>
        <dbReference type="ChEBI" id="CHEBI:29105"/>
    </ligand>
</feature>
<feature type="binding site" evidence="12">
    <location>
        <position position="234"/>
    </location>
    <ligand>
        <name>Zn(2+)</name>
        <dbReference type="ChEBI" id="CHEBI:29105"/>
    </ligand>
</feature>
<feature type="short sequence motif" description="'HIGH' region" evidence="12">
    <location>
        <begin position="31"/>
        <end position="41"/>
    </location>
</feature>
<evidence type="ECO:0000256" key="7">
    <source>
        <dbReference type="ARBA" id="ARBA00022741"/>
    </source>
</evidence>
<evidence type="ECO:0000256" key="3">
    <source>
        <dbReference type="ARBA" id="ARBA00011245"/>
    </source>
</evidence>
<dbReference type="Pfam" id="PF09190">
    <property type="entry name" value="DALR_2"/>
    <property type="match status" value="1"/>
</dbReference>
<dbReference type="Proteomes" id="UP001302494">
    <property type="component" value="Chromosome"/>
</dbReference>
<evidence type="ECO:0000256" key="11">
    <source>
        <dbReference type="ARBA" id="ARBA00023146"/>
    </source>
</evidence>
<dbReference type="InterPro" id="IPR015803">
    <property type="entry name" value="Cys-tRNA-ligase"/>
</dbReference>
<dbReference type="EMBL" id="CP116968">
    <property type="protein sequence ID" value="WNM60824.1"/>
    <property type="molecule type" value="Genomic_DNA"/>
</dbReference>
<keyword evidence="11 12" id="KW-0030">Aminoacyl-tRNA synthetase</keyword>
<keyword evidence="4 12" id="KW-0963">Cytoplasm</keyword>
<keyword evidence="9 12" id="KW-0067">ATP-binding</keyword>
<dbReference type="EC" id="6.1.1.16" evidence="12"/>
<dbReference type="Pfam" id="PF01406">
    <property type="entry name" value="tRNA-synt_1e"/>
    <property type="match status" value="1"/>
</dbReference>
<evidence type="ECO:0000256" key="8">
    <source>
        <dbReference type="ARBA" id="ARBA00022833"/>
    </source>
</evidence>
<comment type="subcellular location">
    <subcellularLocation>
        <location evidence="1 12">Cytoplasm</location>
    </subcellularLocation>
</comment>
<feature type="domain" description="Cysteinyl-tRNA synthetase class Ia DALR" evidence="13">
    <location>
        <begin position="361"/>
        <end position="424"/>
    </location>
</feature>
<dbReference type="InterPro" id="IPR024909">
    <property type="entry name" value="Cys-tRNA/MSH_ligase"/>
</dbReference>
<dbReference type="InterPro" id="IPR015273">
    <property type="entry name" value="Cys-tRNA-synt_Ia_DALR"/>
</dbReference>
<keyword evidence="6 12" id="KW-0479">Metal-binding</keyword>
<reference evidence="14 15" key="1">
    <citation type="submission" date="2023-01" db="EMBL/GenBank/DDBJ databases">
        <title>Cultivation and genomic characterization of new, ubiquitous marine nitrite-oxidizing bacteria from the Nitrospirales.</title>
        <authorList>
            <person name="Mueller A.J."/>
            <person name="Daebeler A."/>
            <person name="Herbold C.W."/>
            <person name="Kirkegaard R.H."/>
            <person name="Daims H."/>
        </authorList>
    </citation>
    <scope>NUCLEOTIDE SEQUENCE [LARGE SCALE GENOMIC DNA]</scope>
    <source>
        <strain evidence="14 15">DK</strain>
    </source>
</reference>
<feature type="binding site" evidence="12">
    <location>
        <position position="269"/>
    </location>
    <ligand>
        <name>ATP</name>
        <dbReference type="ChEBI" id="CHEBI:30616"/>
    </ligand>
</feature>
<dbReference type="SUPFAM" id="SSF47323">
    <property type="entry name" value="Anticodon-binding domain of a subclass of class I aminoacyl-tRNA synthetases"/>
    <property type="match status" value="1"/>
</dbReference>
<dbReference type="NCBIfam" id="TIGR00435">
    <property type="entry name" value="cysS"/>
    <property type="match status" value="1"/>
</dbReference>
<dbReference type="InterPro" id="IPR009080">
    <property type="entry name" value="tRNAsynth_Ia_anticodon-bd"/>
</dbReference>
<dbReference type="InterPro" id="IPR032678">
    <property type="entry name" value="tRNA-synt_1_cat_dom"/>
</dbReference>
<evidence type="ECO:0000313" key="15">
    <source>
        <dbReference type="Proteomes" id="UP001302494"/>
    </source>
</evidence>
<keyword evidence="8 12" id="KW-0862">Zinc</keyword>
<dbReference type="PANTHER" id="PTHR10890:SF3">
    <property type="entry name" value="CYSTEINE--TRNA LIGASE, CYTOPLASMIC"/>
    <property type="match status" value="1"/>
</dbReference>
<comment type="catalytic activity">
    <reaction evidence="12">
        <text>tRNA(Cys) + L-cysteine + ATP = L-cysteinyl-tRNA(Cys) + AMP + diphosphate</text>
        <dbReference type="Rhea" id="RHEA:17773"/>
        <dbReference type="Rhea" id="RHEA-COMP:9661"/>
        <dbReference type="Rhea" id="RHEA-COMP:9679"/>
        <dbReference type="ChEBI" id="CHEBI:30616"/>
        <dbReference type="ChEBI" id="CHEBI:33019"/>
        <dbReference type="ChEBI" id="CHEBI:35235"/>
        <dbReference type="ChEBI" id="CHEBI:78442"/>
        <dbReference type="ChEBI" id="CHEBI:78517"/>
        <dbReference type="ChEBI" id="CHEBI:456215"/>
        <dbReference type="EC" id="6.1.1.16"/>
    </reaction>
</comment>
<feature type="short sequence motif" description="'KMSKS' region" evidence="12">
    <location>
        <begin position="266"/>
        <end position="270"/>
    </location>
</feature>
<proteinExistence type="inferred from homology"/>
<dbReference type="Gene3D" id="3.40.50.620">
    <property type="entry name" value="HUPs"/>
    <property type="match status" value="1"/>
</dbReference>
<keyword evidence="7 12" id="KW-0547">Nucleotide-binding</keyword>
<name>A0AA96K1M6_9BACT</name>
<dbReference type="GO" id="GO:0005829">
    <property type="term" value="C:cytosol"/>
    <property type="evidence" value="ECO:0007669"/>
    <property type="project" value="TreeGrafter"/>
</dbReference>
<evidence type="ECO:0000256" key="5">
    <source>
        <dbReference type="ARBA" id="ARBA00022598"/>
    </source>
</evidence>
<dbReference type="InterPro" id="IPR014729">
    <property type="entry name" value="Rossmann-like_a/b/a_fold"/>
</dbReference>